<gene>
    <name evidence="1" type="ORF">G3V95_25440</name>
</gene>
<proteinExistence type="predicted"/>
<evidence type="ECO:0000313" key="1">
    <source>
        <dbReference type="EMBL" id="NEM88746.1"/>
    </source>
</evidence>
<dbReference type="AlphaFoldDB" id="A0A6D0Y9T8"/>
<dbReference type="RefSeq" id="WP_133296609.1">
    <property type="nucleotide sequence ID" value="NZ_BGDY01000050.1"/>
</dbReference>
<evidence type="ECO:0000313" key="2">
    <source>
        <dbReference type="Proteomes" id="UP000469708"/>
    </source>
</evidence>
<comment type="caution">
    <text evidence="1">The sequence shown here is derived from an EMBL/GenBank/DDBJ whole genome shotgun (WGS) entry which is preliminary data.</text>
</comment>
<protein>
    <submittedName>
        <fullName evidence="1">Uncharacterized protein</fullName>
    </submittedName>
</protein>
<sequence length="97" mass="10727">MMMFVKCPACGKYAEKEVPFRIGDKVSFAWQQVSMSARNTRIRITTKTGKITSVNNDSAVVRSRGKDYCLDKSCISPANEPSVLTVRMVGICQCADV</sequence>
<name>A0A6D0Y9T8_ECOLX</name>
<dbReference type="Proteomes" id="UP000469708">
    <property type="component" value="Unassembled WGS sequence"/>
</dbReference>
<dbReference type="EMBL" id="JAAGYI010000141">
    <property type="protein sequence ID" value="NEM88746.1"/>
    <property type="molecule type" value="Genomic_DNA"/>
</dbReference>
<reference evidence="1 2" key="1">
    <citation type="submission" date="2020-02" db="EMBL/GenBank/DDBJ databases">
        <authorList>
            <person name="Subbiah M."/>
            <person name="Call D."/>
        </authorList>
    </citation>
    <scope>NUCLEOTIDE SEQUENCE [LARGE SCALE GENOMIC DNA]</scope>
    <source>
        <strain evidence="1 2">8375wC2</strain>
    </source>
</reference>
<organism evidence="1 2">
    <name type="scientific">Escherichia coli</name>
    <dbReference type="NCBI Taxonomy" id="562"/>
    <lineage>
        <taxon>Bacteria</taxon>
        <taxon>Pseudomonadati</taxon>
        <taxon>Pseudomonadota</taxon>
        <taxon>Gammaproteobacteria</taxon>
        <taxon>Enterobacterales</taxon>
        <taxon>Enterobacteriaceae</taxon>
        <taxon>Escherichia</taxon>
    </lineage>
</organism>
<accession>A0A6D0Y9T8</accession>